<organism evidence="2 3">
    <name type="scientific">Rhizobium esperanzae</name>
    <dbReference type="NCBI Taxonomy" id="1967781"/>
    <lineage>
        <taxon>Bacteria</taxon>
        <taxon>Pseudomonadati</taxon>
        <taxon>Pseudomonadota</taxon>
        <taxon>Alphaproteobacteria</taxon>
        <taxon>Hyphomicrobiales</taxon>
        <taxon>Rhizobiaceae</taxon>
        <taxon>Rhizobium/Agrobacterium group</taxon>
        <taxon>Rhizobium</taxon>
    </lineage>
</organism>
<name>A0A7W6XVT6_9HYPH</name>
<dbReference type="Proteomes" id="UP000533724">
    <property type="component" value="Unassembled WGS sequence"/>
</dbReference>
<comment type="caution">
    <text evidence="2">The sequence shown here is derived from an EMBL/GenBank/DDBJ whole genome shotgun (WGS) entry which is preliminary data.</text>
</comment>
<evidence type="ECO:0000313" key="2">
    <source>
        <dbReference type="EMBL" id="MBB4439926.1"/>
    </source>
</evidence>
<evidence type="ECO:0000313" key="3">
    <source>
        <dbReference type="Proteomes" id="UP000533724"/>
    </source>
</evidence>
<dbReference type="EMBL" id="JACIHI010000007">
    <property type="protein sequence ID" value="MBB4439926.1"/>
    <property type="molecule type" value="Genomic_DNA"/>
</dbReference>
<reference evidence="2 3" key="1">
    <citation type="submission" date="2020-08" db="EMBL/GenBank/DDBJ databases">
        <title>Genomic Encyclopedia of Type Strains, Phase IV (KMG-V): Genome sequencing to study the core and pangenomes of soil and plant-associated prokaryotes.</title>
        <authorList>
            <person name="Whitman W."/>
        </authorList>
    </citation>
    <scope>NUCLEOTIDE SEQUENCE [LARGE SCALE GENOMIC DNA]</scope>
    <source>
        <strain evidence="2 3">SEMIA 414</strain>
    </source>
</reference>
<accession>A0A7W6XVT6</accession>
<protein>
    <submittedName>
        <fullName evidence="2">Uncharacterized protein</fullName>
    </submittedName>
</protein>
<evidence type="ECO:0000256" key="1">
    <source>
        <dbReference type="SAM" id="MobiDB-lite"/>
    </source>
</evidence>
<sequence length="68" mass="7611">MAFRPIMNGSKPRRAAAESEPDTGGDTKTRADDITEHCFRHGYRDMFVKAWVNDPADDVVEDIEGGEK</sequence>
<dbReference type="AlphaFoldDB" id="A0A7W6XVT6"/>
<proteinExistence type="predicted"/>
<feature type="region of interest" description="Disordered" evidence="1">
    <location>
        <begin position="1"/>
        <end position="31"/>
    </location>
</feature>
<gene>
    <name evidence="2" type="ORF">GGE15_003202</name>
</gene>